<gene>
    <name evidence="1" type="ORF">SAMN05660236_0865</name>
</gene>
<dbReference type="RefSeq" id="WP_079685455.1">
    <property type="nucleotide sequence ID" value="NZ_FUZU01000001.1"/>
</dbReference>
<dbReference type="Proteomes" id="UP000190961">
    <property type="component" value="Unassembled WGS sequence"/>
</dbReference>
<dbReference type="STRING" id="688867.SAMN05660236_0865"/>
<evidence type="ECO:0000313" key="1">
    <source>
        <dbReference type="EMBL" id="SKC47705.1"/>
    </source>
</evidence>
<organism evidence="1 2">
    <name type="scientific">Ohtaekwangia koreensis</name>
    <dbReference type="NCBI Taxonomy" id="688867"/>
    <lineage>
        <taxon>Bacteria</taxon>
        <taxon>Pseudomonadati</taxon>
        <taxon>Bacteroidota</taxon>
        <taxon>Cytophagia</taxon>
        <taxon>Cytophagales</taxon>
        <taxon>Fulvivirgaceae</taxon>
        <taxon>Ohtaekwangia</taxon>
    </lineage>
</organism>
<dbReference type="OrthoDB" id="5522619at2"/>
<keyword evidence="2" id="KW-1185">Reference proteome</keyword>
<accession>A0A1T5J8F7</accession>
<reference evidence="1 2" key="1">
    <citation type="submission" date="2017-02" db="EMBL/GenBank/DDBJ databases">
        <authorList>
            <person name="Peterson S.W."/>
        </authorList>
    </citation>
    <scope>NUCLEOTIDE SEQUENCE [LARGE SCALE GENOMIC DNA]</scope>
    <source>
        <strain evidence="1 2">DSM 25262</strain>
    </source>
</reference>
<proteinExistence type="predicted"/>
<dbReference type="EMBL" id="FUZU01000001">
    <property type="protein sequence ID" value="SKC47705.1"/>
    <property type="molecule type" value="Genomic_DNA"/>
</dbReference>
<name>A0A1T5J8F7_9BACT</name>
<evidence type="ECO:0000313" key="2">
    <source>
        <dbReference type="Proteomes" id="UP000190961"/>
    </source>
</evidence>
<protein>
    <submittedName>
        <fullName evidence="1">Uncharacterized protein</fullName>
    </submittedName>
</protein>
<dbReference type="AlphaFoldDB" id="A0A1T5J8F7"/>
<sequence length="143" mass="16109">MISYSKQRNSVSQYALLNDSTLQLSGISSDFAFGTTEQKPVMLGLQDINEAAKSVEKYLNALTGPNGESISYKRLKPCCPFKTKNLILNYPMHEFNGKYGMLEKYSVSYTVHAQTQSVTLYINLYDETKELLAPHGFSYKKGQ</sequence>